<accession>A0A4V4HG03</accession>
<feature type="chain" id="PRO_5020468382" description="Secreted protein" evidence="1">
    <location>
        <begin position="21"/>
        <end position="107"/>
    </location>
</feature>
<evidence type="ECO:0008006" key="4">
    <source>
        <dbReference type="Google" id="ProtNLM"/>
    </source>
</evidence>
<name>A0A4V4HG03_DENBC</name>
<feature type="signal peptide" evidence="1">
    <location>
        <begin position="1"/>
        <end position="20"/>
    </location>
</feature>
<reference evidence="2 3" key="1">
    <citation type="journal article" date="2019" name="Nat. Ecol. Evol.">
        <title>Megaphylogeny resolves global patterns of mushroom evolution.</title>
        <authorList>
            <person name="Varga T."/>
            <person name="Krizsan K."/>
            <person name="Foldi C."/>
            <person name="Dima B."/>
            <person name="Sanchez-Garcia M."/>
            <person name="Sanchez-Ramirez S."/>
            <person name="Szollosi G.J."/>
            <person name="Szarkandi J.G."/>
            <person name="Papp V."/>
            <person name="Albert L."/>
            <person name="Andreopoulos W."/>
            <person name="Angelini C."/>
            <person name="Antonin V."/>
            <person name="Barry K.W."/>
            <person name="Bougher N.L."/>
            <person name="Buchanan P."/>
            <person name="Buyck B."/>
            <person name="Bense V."/>
            <person name="Catcheside P."/>
            <person name="Chovatia M."/>
            <person name="Cooper J."/>
            <person name="Damon W."/>
            <person name="Desjardin D."/>
            <person name="Finy P."/>
            <person name="Geml J."/>
            <person name="Haridas S."/>
            <person name="Hughes K."/>
            <person name="Justo A."/>
            <person name="Karasinski D."/>
            <person name="Kautmanova I."/>
            <person name="Kiss B."/>
            <person name="Kocsube S."/>
            <person name="Kotiranta H."/>
            <person name="LaButti K.M."/>
            <person name="Lechner B.E."/>
            <person name="Liimatainen K."/>
            <person name="Lipzen A."/>
            <person name="Lukacs Z."/>
            <person name="Mihaltcheva S."/>
            <person name="Morgado L.N."/>
            <person name="Niskanen T."/>
            <person name="Noordeloos M.E."/>
            <person name="Ohm R.A."/>
            <person name="Ortiz-Santana B."/>
            <person name="Ovrebo C."/>
            <person name="Racz N."/>
            <person name="Riley R."/>
            <person name="Savchenko A."/>
            <person name="Shiryaev A."/>
            <person name="Soop K."/>
            <person name="Spirin V."/>
            <person name="Szebenyi C."/>
            <person name="Tomsovsky M."/>
            <person name="Tulloss R.E."/>
            <person name="Uehling J."/>
            <person name="Grigoriev I.V."/>
            <person name="Vagvolgyi C."/>
            <person name="Papp T."/>
            <person name="Martin F.M."/>
            <person name="Miettinen O."/>
            <person name="Hibbett D.S."/>
            <person name="Nagy L.G."/>
        </authorList>
    </citation>
    <scope>NUCLEOTIDE SEQUENCE [LARGE SCALE GENOMIC DNA]</scope>
    <source>
        <strain evidence="2 3">CBS 962.96</strain>
    </source>
</reference>
<dbReference type="EMBL" id="ML179165">
    <property type="protein sequence ID" value="THU96995.1"/>
    <property type="molecule type" value="Genomic_DNA"/>
</dbReference>
<gene>
    <name evidence="2" type="ORF">K435DRAFT_796926</name>
</gene>
<protein>
    <recommendedName>
        <fullName evidence="4">Secreted protein</fullName>
    </recommendedName>
</protein>
<evidence type="ECO:0000313" key="2">
    <source>
        <dbReference type="EMBL" id="THU96995.1"/>
    </source>
</evidence>
<keyword evidence="1" id="KW-0732">Signal</keyword>
<organism evidence="2 3">
    <name type="scientific">Dendrothele bispora (strain CBS 962.96)</name>
    <dbReference type="NCBI Taxonomy" id="1314807"/>
    <lineage>
        <taxon>Eukaryota</taxon>
        <taxon>Fungi</taxon>
        <taxon>Dikarya</taxon>
        <taxon>Basidiomycota</taxon>
        <taxon>Agaricomycotina</taxon>
        <taxon>Agaricomycetes</taxon>
        <taxon>Agaricomycetidae</taxon>
        <taxon>Agaricales</taxon>
        <taxon>Agaricales incertae sedis</taxon>
        <taxon>Dendrothele</taxon>
    </lineage>
</organism>
<keyword evidence="3" id="KW-1185">Reference proteome</keyword>
<evidence type="ECO:0000313" key="3">
    <source>
        <dbReference type="Proteomes" id="UP000297245"/>
    </source>
</evidence>
<dbReference type="AlphaFoldDB" id="A0A4V4HG03"/>
<proteinExistence type="predicted"/>
<evidence type="ECO:0000256" key="1">
    <source>
        <dbReference type="SAM" id="SignalP"/>
    </source>
</evidence>
<dbReference type="Proteomes" id="UP000297245">
    <property type="component" value="Unassembled WGS sequence"/>
</dbReference>
<sequence>MVRLRIVFGIVALFVMDTGSQNTSPATHKLEKTIAGKEQCVIERQAIITPGRAVLLAETVVPMRVSLGFYCVVGLFCVGNGVQEKGVAPEFGLLDRGGCPSWQGDYL</sequence>